<feature type="domain" description="DSBA-like thioredoxin" evidence="1">
    <location>
        <begin position="12"/>
        <end position="150"/>
    </location>
</feature>
<keyword evidence="3" id="KW-1185">Reference proteome</keyword>
<evidence type="ECO:0000313" key="3">
    <source>
        <dbReference type="Proteomes" id="UP001501599"/>
    </source>
</evidence>
<gene>
    <name evidence="2" type="ORF">GCM10009846_01480</name>
</gene>
<sequence length="156" mass="16172">MAEVAVEEWGMTPAQWSAKSASIRAAGAAEGLEINVDTAVTFDSRPVHRILKLATSLQPEGAGDAWEVAFDAHFRRNVDLSSTEGVAELAANLGLEVAAVRDMFAGDDFAASVVDDLAVARDLGIQSVPTVRSGGRLLAGSHSVADLAAHFSLAAA</sequence>
<organism evidence="2 3">
    <name type="scientific">Agrococcus versicolor</name>
    <dbReference type="NCBI Taxonomy" id="501482"/>
    <lineage>
        <taxon>Bacteria</taxon>
        <taxon>Bacillati</taxon>
        <taxon>Actinomycetota</taxon>
        <taxon>Actinomycetes</taxon>
        <taxon>Micrococcales</taxon>
        <taxon>Microbacteriaceae</taxon>
        <taxon>Agrococcus</taxon>
    </lineage>
</organism>
<dbReference type="InterPro" id="IPR036249">
    <property type="entry name" value="Thioredoxin-like_sf"/>
</dbReference>
<protein>
    <recommendedName>
        <fullName evidence="1">DSBA-like thioredoxin domain-containing protein</fullName>
    </recommendedName>
</protein>
<reference evidence="3" key="1">
    <citation type="journal article" date="2019" name="Int. J. Syst. Evol. Microbiol.">
        <title>The Global Catalogue of Microorganisms (GCM) 10K type strain sequencing project: providing services to taxonomists for standard genome sequencing and annotation.</title>
        <authorList>
            <consortium name="The Broad Institute Genomics Platform"/>
            <consortium name="The Broad Institute Genome Sequencing Center for Infectious Disease"/>
            <person name="Wu L."/>
            <person name="Ma J."/>
        </authorList>
    </citation>
    <scope>NUCLEOTIDE SEQUENCE [LARGE SCALE GENOMIC DNA]</scope>
    <source>
        <strain evidence="3">JCM 16026</strain>
    </source>
</reference>
<dbReference type="Pfam" id="PF01323">
    <property type="entry name" value="DSBA"/>
    <property type="match status" value="1"/>
</dbReference>
<dbReference type="SUPFAM" id="SSF52833">
    <property type="entry name" value="Thioredoxin-like"/>
    <property type="match status" value="1"/>
</dbReference>
<dbReference type="Proteomes" id="UP001501599">
    <property type="component" value="Unassembled WGS sequence"/>
</dbReference>
<dbReference type="Gene3D" id="3.40.30.10">
    <property type="entry name" value="Glutaredoxin"/>
    <property type="match status" value="1"/>
</dbReference>
<dbReference type="EMBL" id="BAAAQT010000001">
    <property type="protein sequence ID" value="GAA2170579.1"/>
    <property type="molecule type" value="Genomic_DNA"/>
</dbReference>
<dbReference type="InterPro" id="IPR001853">
    <property type="entry name" value="DSBA-like_thioredoxin_dom"/>
</dbReference>
<evidence type="ECO:0000259" key="1">
    <source>
        <dbReference type="Pfam" id="PF01323"/>
    </source>
</evidence>
<accession>A0ABP5M8U0</accession>
<name>A0ABP5M8U0_9MICO</name>
<evidence type="ECO:0000313" key="2">
    <source>
        <dbReference type="EMBL" id="GAA2170579.1"/>
    </source>
</evidence>
<proteinExistence type="predicted"/>
<comment type="caution">
    <text evidence="2">The sequence shown here is derived from an EMBL/GenBank/DDBJ whole genome shotgun (WGS) entry which is preliminary data.</text>
</comment>